<feature type="region of interest" description="Disordered" evidence="1">
    <location>
        <begin position="467"/>
        <end position="504"/>
    </location>
</feature>
<protein>
    <submittedName>
        <fullName evidence="2">Uncharacterized protein</fullName>
    </submittedName>
</protein>
<accession>A0ABP0PRW5</accession>
<dbReference type="EMBL" id="CAXAMN010023450">
    <property type="protein sequence ID" value="CAK9077704.1"/>
    <property type="molecule type" value="Genomic_DNA"/>
</dbReference>
<comment type="caution">
    <text evidence="2">The sequence shown here is derived from an EMBL/GenBank/DDBJ whole genome shotgun (WGS) entry which is preliminary data.</text>
</comment>
<name>A0ABP0PRW5_9DINO</name>
<organism evidence="2 3">
    <name type="scientific">Durusdinium trenchii</name>
    <dbReference type="NCBI Taxonomy" id="1381693"/>
    <lineage>
        <taxon>Eukaryota</taxon>
        <taxon>Sar</taxon>
        <taxon>Alveolata</taxon>
        <taxon>Dinophyceae</taxon>
        <taxon>Suessiales</taxon>
        <taxon>Symbiodiniaceae</taxon>
        <taxon>Durusdinium</taxon>
    </lineage>
</organism>
<evidence type="ECO:0000256" key="1">
    <source>
        <dbReference type="SAM" id="MobiDB-lite"/>
    </source>
</evidence>
<evidence type="ECO:0000313" key="3">
    <source>
        <dbReference type="Proteomes" id="UP001642484"/>
    </source>
</evidence>
<proteinExistence type="predicted"/>
<keyword evidence="3" id="KW-1185">Reference proteome</keyword>
<feature type="compositionally biased region" description="Polar residues" evidence="1">
    <location>
        <begin position="145"/>
        <end position="154"/>
    </location>
</feature>
<dbReference type="Proteomes" id="UP001642484">
    <property type="component" value="Unassembled WGS sequence"/>
</dbReference>
<gene>
    <name evidence="2" type="ORF">CCMP2556_LOCUS38294</name>
</gene>
<feature type="compositionally biased region" description="Basic and acidic residues" evidence="1">
    <location>
        <begin position="468"/>
        <end position="485"/>
    </location>
</feature>
<evidence type="ECO:0000313" key="2">
    <source>
        <dbReference type="EMBL" id="CAK9077704.1"/>
    </source>
</evidence>
<sequence length="504" mass="56671">MTQALRSKLGCFQGAVSVVMSKRWSCDTLRVGFGEVMDDAMADEESKLLKEIEEIEARLGQVCPSEITMEPPKELPSVEQQVIEPSPVATTADTTVPEEEYPLSGVDEDPYNDCDDDELQADDLSVQLALAFSSVSVQEEPPENEGTNHSQASEVQAFGDDAEEEPVPGSKPRREQTRREKLQLAAKARIRRMVASKKKRTDLEVPMWVIQEWSKGTKARDNMAEVLQRTNWDKDKFLVELEKVVTSRQTITIKKDEGWYSEYEMKNDLKWSASRIAGAKKYCESKGDSHCRRNCYDGVMEYWVCVRESGSHEESLEVLETKRSREQAQESKLEIAPDSFKAVNAYKERGSDLAASGADNAASMSENKLHVKRFMDSLLGKATKLKSCLKDLNANFTQESTASYTKSLNDNIKTLDTEFDKLNDLVAEGENSDFGKEWWGKAEKQMKSATYSSSRAAALELKIRKSKPFLEKKGGERKDKSDAPPRKRKNGNQTAGKAKAHKEK</sequence>
<feature type="region of interest" description="Disordered" evidence="1">
    <location>
        <begin position="135"/>
        <end position="180"/>
    </location>
</feature>
<reference evidence="2 3" key="1">
    <citation type="submission" date="2024-02" db="EMBL/GenBank/DDBJ databases">
        <authorList>
            <person name="Chen Y."/>
            <person name="Shah S."/>
            <person name="Dougan E. K."/>
            <person name="Thang M."/>
            <person name="Chan C."/>
        </authorList>
    </citation>
    <scope>NUCLEOTIDE SEQUENCE [LARGE SCALE GENOMIC DNA]</scope>
</reference>